<dbReference type="AlphaFoldDB" id="A0A317Y937"/>
<gene>
    <name evidence="2" type="ORF">Zm00014a_018906</name>
</gene>
<evidence type="ECO:0000256" key="1">
    <source>
        <dbReference type="SAM" id="MobiDB-lite"/>
    </source>
</evidence>
<accession>A0A317Y937</accession>
<comment type="caution">
    <text evidence="2">The sequence shown here is derived from an EMBL/GenBank/DDBJ whole genome shotgun (WGS) entry which is preliminary data.</text>
</comment>
<evidence type="ECO:0000313" key="2">
    <source>
        <dbReference type="EMBL" id="PWZ55140.1"/>
    </source>
</evidence>
<feature type="non-terminal residue" evidence="2">
    <location>
        <position position="1"/>
    </location>
</feature>
<feature type="compositionally biased region" description="Basic and acidic residues" evidence="1">
    <location>
        <begin position="26"/>
        <end position="37"/>
    </location>
</feature>
<reference evidence="2" key="1">
    <citation type="journal article" date="2018" name="Nat. Genet.">
        <title>Extensive intraspecific gene order and gene structural variations between Mo17 and other maize genomes.</title>
        <authorList>
            <person name="Sun S."/>
            <person name="Zhou Y."/>
            <person name="Chen J."/>
            <person name="Shi J."/>
            <person name="Zhao H."/>
            <person name="Zhao H."/>
            <person name="Song W."/>
            <person name="Zhang M."/>
            <person name="Cui Y."/>
            <person name="Dong X."/>
            <person name="Liu H."/>
            <person name="Ma X."/>
            <person name="Jiao Y."/>
            <person name="Wang B."/>
            <person name="Wei X."/>
            <person name="Stein J.C."/>
            <person name="Glaubitz J.C."/>
            <person name="Lu F."/>
            <person name="Yu G."/>
            <person name="Liang C."/>
            <person name="Fengler K."/>
            <person name="Li B."/>
            <person name="Rafalski A."/>
            <person name="Schnable P.S."/>
            <person name="Ware D.H."/>
            <person name="Buckler E.S."/>
            <person name="Lai J."/>
        </authorList>
    </citation>
    <scope>NUCLEOTIDE SEQUENCE [LARGE SCALE GENOMIC DNA]</scope>
    <source>
        <tissue evidence="2">Seedling</tissue>
    </source>
</reference>
<proteinExistence type="predicted"/>
<dbReference type="Proteomes" id="UP000251960">
    <property type="component" value="Chromosome 1"/>
</dbReference>
<organism evidence="2">
    <name type="scientific">Zea mays</name>
    <name type="common">Maize</name>
    <dbReference type="NCBI Taxonomy" id="4577"/>
    <lineage>
        <taxon>Eukaryota</taxon>
        <taxon>Viridiplantae</taxon>
        <taxon>Streptophyta</taxon>
        <taxon>Embryophyta</taxon>
        <taxon>Tracheophyta</taxon>
        <taxon>Spermatophyta</taxon>
        <taxon>Magnoliopsida</taxon>
        <taxon>Liliopsida</taxon>
        <taxon>Poales</taxon>
        <taxon>Poaceae</taxon>
        <taxon>PACMAD clade</taxon>
        <taxon>Panicoideae</taxon>
        <taxon>Andropogonodae</taxon>
        <taxon>Andropogoneae</taxon>
        <taxon>Tripsacinae</taxon>
        <taxon>Zea</taxon>
    </lineage>
</organism>
<dbReference type="EMBL" id="NCVQ01000001">
    <property type="protein sequence ID" value="PWZ55140.1"/>
    <property type="molecule type" value="Genomic_DNA"/>
</dbReference>
<name>A0A317Y937_MAIZE</name>
<sequence length="37" mass="4243">KNRPSDRGSHKSGNKPRQTFPANPELLKEKYSEWGTT</sequence>
<feature type="region of interest" description="Disordered" evidence="1">
    <location>
        <begin position="1"/>
        <end position="37"/>
    </location>
</feature>
<protein>
    <submittedName>
        <fullName evidence="2">Uncharacterized protein</fullName>
    </submittedName>
</protein>